<dbReference type="PROSITE" id="PS50404">
    <property type="entry name" value="GST_NTER"/>
    <property type="match status" value="1"/>
</dbReference>
<dbReference type="InterPro" id="IPR036249">
    <property type="entry name" value="Thioredoxin-like_sf"/>
</dbReference>
<dbReference type="CDD" id="cd03194">
    <property type="entry name" value="GST_C_3"/>
    <property type="match status" value="1"/>
</dbReference>
<dbReference type="Gene3D" id="3.40.30.10">
    <property type="entry name" value="Glutaredoxin"/>
    <property type="match status" value="1"/>
</dbReference>
<dbReference type="SUPFAM" id="SSF47616">
    <property type="entry name" value="GST C-terminal domain-like"/>
    <property type="match status" value="1"/>
</dbReference>
<dbReference type="Gene3D" id="1.20.1050.10">
    <property type="match status" value="1"/>
</dbReference>
<dbReference type="GO" id="GO:0016034">
    <property type="term" value="F:maleylacetoacetate isomerase activity"/>
    <property type="evidence" value="ECO:0007669"/>
    <property type="project" value="TreeGrafter"/>
</dbReference>
<dbReference type="PANTHER" id="PTHR42673">
    <property type="entry name" value="MALEYLACETOACETATE ISOMERASE"/>
    <property type="match status" value="1"/>
</dbReference>
<dbReference type="EMBL" id="JAEKMH010000002">
    <property type="protein sequence ID" value="MBJ3785299.1"/>
    <property type="molecule type" value="Genomic_DNA"/>
</dbReference>
<name>A0A934MRD1_9HYPH</name>
<dbReference type="GO" id="GO:0006749">
    <property type="term" value="P:glutathione metabolic process"/>
    <property type="evidence" value="ECO:0007669"/>
    <property type="project" value="TreeGrafter"/>
</dbReference>
<comment type="caution">
    <text evidence="2">The sequence shown here is derived from an EMBL/GenBank/DDBJ whole genome shotgun (WGS) entry which is preliminary data.</text>
</comment>
<dbReference type="SUPFAM" id="SSF52833">
    <property type="entry name" value="Thioredoxin-like"/>
    <property type="match status" value="1"/>
</dbReference>
<proteinExistence type="predicted"/>
<dbReference type="Proteomes" id="UP000602124">
    <property type="component" value="Unassembled WGS sequence"/>
</dbReference>
<keyword evidence="3" id="KW-1185">Reference proteome</keyword>
<dbReference type="PANTHER" id="PTHR42673:SF4">
    <property type="entry name" value="MALEYLACETOACETATE ISOMERASE"/>
    <property type="match status" value="1"/>
</dbReference>
<reference evidence="2" key="1">
    <citation type="submission" date="2020-12" db="EMBL/GenBank/DDBJ databases">
        <title>Devosia sp. MSA67 isolated from Mo River.</title>
        <authorList>
            <person name="Ma F."/>
            <person name="Zi Z."/>
        </authorList>
    </citation>
    <scope>NUCLEOTIDE SEQUENCE</scope>
    <source>
        <strain evidence="2">MSA67</strain>
    </source>
</reference>
<dbReference type="AlphaFoldDB" id="A0A934MRD1"/>
<sequence>MKQAGIAFEEQVVFYKASLQGRHFAGLSPTGQLPLLVDGDVQVWDSQAITEYLAETFDHIWPQDRIRRAWARSAAAEMHSGFTALRSVYGMNCGLRVALRAPHAAADADWRRIEAIIGEGIDRFGGPFLAGDTFTAVDAFYCPIAFRVQTYGVTLSNPVASRYLTALLALPAMQHWHAAALDERSRHDEYDAEALKFGDITADLRAPVEAH</sequence>
<dbReference type="GO" id="GO:0004364">
    <property type="term" value="F:glutathione transferase activity"/>
    <property type="evidence" value="ECO:0007669"/>
    <property type="project" value="TreeGrafter"/>
</dbReference>
<evidence type="ECO:0000313" key="2">
    <source>
        <dbReference type="EMBL" id="MBJ3785299.1"/>
    </source>
</evidence>
<evidence type="ECO:0000259" key="1">
    <source>
        <dbReference type="PROSITE" id="PS50404"/>
    </source>
</evidence>
<dbReference type="InterPro" id="IPR004045">
    <property type="entry name" value="Glutathione_S-Trfase_N"/>
</dbReference>
<dbReference type="GO" id="GO:0006559">
    <property type="term" value="P:L-phenylalanine catabolic process"/>
    <property type="evidence" value="ECO:0007669"/>
    <property type="project" value="TreeGrafter"/>
</dbReference>
<accession>A0A934MRD1</accession>
<dbReference type="Pfam" id="PF02798">
    <property type="entry name" value="GST_N"/>
    <property type="match status" value="1"/>
</dbReference>
<organism evidence="2 3">
    <name type="scientific">Devosia sediminis</name>
    <dbReference type="NCBI Taxonomy" id="2798801"/>
    <lineage>
        <taxon>Bacteria</taxon>
        <taxon>Pseudomonadati</taxon>
        <taxon>Pseudomonadota</taxon>
        <taxon>Alphaproteobacteria</taxon>
        <taxon>Hyphomicrobiales</taxon>
        <taxon>Devosiaceae</taxon>
        <taxon>Devosia</taxon>
    </lineage>
</organism>
<feature type="domain" description="GST N-terminal" evidence="1">
    <location>
        <begin position="1"/>
        <end position="61"/>
    </location>
</feature>
<dbReference type="InterPro" id="IPR036282">
    <property type="entry name" value="Glutathione-S-Trfase_C_sf"/>
</dbReference>
<protein>
    <submittedName>
        <fullName evidence="2">Glutathione S-transferase</fullName>
    </submittedName>
</protein>
<evidence type="ECO:0000313" key="3">
    <source>
        <dbReference type="Proteomes" id="UP000602124"/>
    </source>
</evidence>
<gene>
    <name evidence="2" type="ORF">JEQ47_11240</name>
</gene>